<dbReference type="Proteomes" id="UP000439522">
    <property type="component" value="Unassembled WGS sequence"/>
</dbReference>
<evidence type="ECO:0000313" key="2">
    <source>
        <dbReference type="Proteomes" id="UP000439522"/>
    </source>
</evidence>
<gene>
    <name evidence="1" type="ORF">GRI40_06150</name>
</gene>
<evidence type="ECO:0000313" key="1">
    <source>
        <dbReference type="EMBL" id="MXO74801.1"/>
    </source>
</evidence>
<keyword evidence="2" id="KW-1185">Reference proteome</keyword>
<dbReference type="RefSeq" id="WP_160610525.1">
    <property type="nucleotide sequence ID" value="NZ_WTZA01000001.1"/>
</dbReference>
<dbReference type="OrthoDB" id="10008478at2"/>
<dbReference type="AlphaFoldDB" id="A0A6I4TBT8"/>
<accession>A0A6I4TBT8</accession>
<proteinExistence type="predicted"/>
<protein>
    <submittedName>
        <fullName evidence="1">Uncharacterized protein</fullName>
    </submittedName>
</protein>
<sequence>MSPAVPNRLPGNVLRISVDTVDPVPAKALLAWAGNIVSFLESLDEFPGDATVSVRHVGSGSSVAELVFLGIGAMGASLSAISAVGLLAIAYQKSLEDGHPQTASPLVSIVNVYGGSTVTVSHGDEEPLVVYLENVPGYEEIDWENSAGLPGVQVQKLRALENAEALQRPDRPALLVGSFLRKLDGTLIFENRITGDQLLAVTLDDDADAVVPLGDLIVVRGSIGSNDILSVETIEYIEPIPTA</sequence>
<comment type="caution">
    <text evidence="1">The sequence shown here is derived from an EMBL/GenBank/DDBJ whole genome shotgun (WGS) entry which is preliminary data.</text>
</comment>
<reference evidence="1 2" key="1">
    <citation type="submission" date="2019-12" db="EMBL/GenBank/DDBJ databases">
        <title>Genomic-based taxomic classification of the family Erythrobacteraceae.</title>
        <authorList>
            <person name="Xu L."/>
        </authorList>
    </citation>
    <scope>NUCLEOTIDE SEQUENCE [LARGE SCALE GENOMIC DNA]</scope>
    <source>
        <strain evidence="1 2">100921-2</strain>
    </source>
</reference>
<dbReference type="EMBL" id="WTZA01000001">
    <property type="protein sequence ID" value="MXO74801.1"/>
    <property type="molecule type" value="Genomic_DNA"/>
</dbReference>
<name>A0A6I4TBT8_9SPHN</name>
<organism evidence="1 2">
    <name type="scientific">Tsuneonella aeria</name>
    <dbReference type="NCBI Taxonomy" id="1837929"/>
    <lineage>
        <taxon>Bacteria</taxon>
        <taxon>Pseudomonadati</taxon>
        <taxon>Pseudomonadota</taxon>
        <taxon>Alphaproteobacteria</taxon>
        <taxon>Sphingomonadales</taxon>
        <taxon>Erythrobacteraceae</taxon>
        <taxon>Tsuneonella</taxon>
    </lineage>
</organism>